<dbReference type="RefSeq" id="WP_060039391.1">
    <property type="nucleotide sequence ID" value="NZ_LPAD01000051.1"/>
</dbReference>
<dbReference type="InterPro" id="IPR003661">
    <property type="entry name" value="HisK_dim/P_dom"/>
</dbReference>
<sequence>MSQTRIDSRTASESNPGADSPVAIADAGALRQPESVLLETEGDLAWFRMSDPSRGEAHLELRTAWIHDDSCKRIEHEFDLRHRLQPEWALVPSRLQRTDEGPALVYPDSSDISFASLANGTLEIGRLLLIAARAAGALARLHESRLLHCDLRPSRLVWDGRDHVRLRSFMLARERDDSCRLVPPPRSIGFAYASPEQLSPQNAYVDERSDLYSFGITLFELLTGALPFSATSHAEWLHAHVAVIPQEASAVRRDTPEPLNTIILTLIAKDPADRYQSAAALEADLSRCLDAWTQGHAIPDFQPASIASARRLSRRATLFGRDDELRRLADAHSRVARAGDAQLVLLSGPPGAGKTALASEFESRLREKAAVFATGKPDQYQPATPYAPVVQALRALVVNALGWTRSAVDALRARMLDYPTGQIAMVVDLVPELELIVGELPGRPHSLTGQVPGFVQRALIGAFVAFGRHGSPVVLFLDDLQWADEASLAFVEMLVRERPSDVLVVGAFRDDESTQGSRFAEFLRNVQLDVTAAFRIALTPLRVDDTRRLLGAALGETDTRLDRLARLVHAKTRGNPFHANQLLRTLVDESVIRFDHAAEQWTWNWESVVQHRGTDSIVELLIARLGHLPTPVRDLLRLSACIGVRTDEALLSRVSGVPTGRLLEQLEPAQRAGLIVATEDGWSFAHDRIQEASYALTDPANRPSEHARIALAMIDLWRDRLNDVAFAIASQIELSDGAQICDGQNVTFTAALICAAERAVSAAARPRALQYLEAANRLLGADRWSTHYAEARRIGLLRCECLLGIADLDGAALEIDALFAALKPGIDMADAYRLKAALLTVSSDYRGAVAIALSGLDSLGVSLPATPSPAQVRDSYQAVMDRLAGRPVSELIHLPKMTDPHVEAVVALLTALEASIFYQSNGLTLLHFATMVRLTLEHGVTAASVQGLAWFGVYIADLYDEPEKGLDFAEAALALVERHGYERYRTATLVALDQVAVWTRPLDYALGRAREAKAAGNQSAELRWLCYSCNHIISDLLVMGADLEKVRAETDALVTIARGAGYDDIVEIVSTQAEFVASLQHEQSQVVGTWEPAHALAVSAGRSTRTPMATLQCWTYVLRGQAAFLLGDLELAARSFDATRDLTWASPAHIHLSDYRFYAALTATQASAAFADGRSLPDSVADHRQRFAVWAQRNPGTFRNKLVLIDAELARLAGDHVGAMRLYDEAANLAASADFVHEQALAYELAARHADAVGLGSVARHYLRLALASYRRWGAHAKVLQLETRHPFLAARVSTGEHEPTFRGQKQLDFDLAMKTAQALSEEIDFPALIDTLMKSMIVHAGARYGLLVLMRDGEPFIEAAARVVEGVVNVELRSEVPTDAKVPLSILYTVMRTRQTVVFDDADSQARPQHEISLAAHHARSILCLPLMKQGALVGVLYLENNLATSVFAPQKIAMLEILAPQAANALETTRLYARLLDENTRRRETEMALRQARGELARTAHLTVLAELAASIAHEVNQPLTSIVSNVGACHRWLQLNPPDLDEVRATLEDIRSAGVRAADVVRSIRALAKQAPAALAPVRVDDLVSEVLALTAVEIEAKHVRLIHRSEAGDVHVLADPTQIKQVVLNLITNALDAMTRETGKRELAISSSVHDGWVAVRVQDTGPGIPEAIRDRVFEPFFTTKDSGMGMGLAICRSIMEAHGGTLEASSESCDGTALVFRLPATQP</sequence>
<dbReference type="EMBL" id="LPAD01000051">
    <property type="protein sequence ID" value="KVN86462.1"/>
    <property type="molecule type" value="Genomic_DNA"/>
</dbReference>
<dbReference type="SUPFAM" id="SSF56112">
    <property type="entry name" value="Protein kinase-like (PK-like)"/>
    <property type="match status" value="1"/>
</dbReference>
<dbReference type="GO" id="GO:0004673">
    <property type="term" value="F:protein histidine kinase activity"/>
    <property type="evidence" value="ECO:0007669"/>
    <property type="project" value="UniProtKB-EC"/>
</dbReference>
<dbReference type="PANTHER" id="PTHR43642:SF1">
    <property type="entry name" value="HYBRID SIGNAL TRANSDUCTION HISTIDINE KINASE G"/>
    <property type="match status" value="1"/>
</dbReference>
<evidence type="ECO:0000256" key="3">
    <source>
        <dbReference type="ARBA" id="ARBA00022553"/>
    </source>
</evidence>
<dbReference type="EC" id="2.7.13.3" evidence="2"/>
<dbReference type="SMART" id="SM00387">
    <property type="entry name" value="HATPase_c"/>
    <property type="match status" value="1"/>
</dbReference>
<feature type="region of interest" description="Disordered" evidence="4">
    <location>
        <begin position="1"/>
        <end position="22"/>
    </location>
</feature>
<dbReference type="SUPFAM" id="SSF55781">
    <property type="entry name" value="GAF domain-like"/>
    <property type="match status" value="1"/>
</dbReference>
<protein>
    <recommendedName>
        <fullName evidence="2">histidine kinase</fullName>
        <ecNumber evidence="2">2.7.13.3</ecNumber>
    </recommendedName>
</protein>
<evidence type="ECO:0000313" key="7">
    <source>
        <dbReference type="EMBL" id="KVN86462.1"/>
    </source>
</evidence>
<evidence type="ECO:0000256" key="2">
    <source>
        <dbReference type="ARBA" id="ARBA00012438"/>
    </source>
</evidence>
<dbReference type="InterPro" id="IPR003018">
    <property type="entry name" value="GAF"/>
</dbReference>
<dbReference type="PROSITE" id="PS50109">
    <property type="entry name" value="HIS_KIN"/>
    <property type="match status" value="1"/>
</dbReference>
<dbReference type="SUPFAM" id="SSF52540">
    <property type="entry name" value="P-loop containing nucleoside triphosphate hydrolases"/>
    <property type="match status" value="1"/>
</dbReference>
<dbReference type="SMART" id="SM00065">
    <property type="entry name" value="GAF"/>
    <property type="match status" value="1"/>
</dbReference>
<evidence type="ECO:0000256" key="4">
    <source>
        <dbReference type="SAM" id="MobiDB-lite"/>
    </source>
</evidence>
<dbReference type="Gene3D" id="1.10.510.10">
    <property type="entry name" value="Transferase(Phosphotransferase) domain 1"/>
    <property type="match status" value="1"/>
</dbReference>
<dbReference type="InterPro" id="IPR041664">
    <property type="entry name" value="AAA_16"/>
</dbReference>
<accession>A0ABD4E2D9</accession>
<keyword evidence="3" id="KW-0597">Phosphoprotein</keyword>
<dbReference type="InterPro" id="IPR005467">
    <property type="entry name" value="His_kinase_dom"/>
</dbReference>
<dbReference type="Pfam" id="PF01590">
    <property type="entry name" value="GAF"/>
    <property type="match status" value="1"/>
</dbReference>
<dbReference type="InterPro" id="IPR000719">
    <property type="entry name" value="Prot_kinase_dom"/>
</dbReference>
<dbReference type="Proteomes" id="UP000057910">
    <property type="component" value="Unassembled WGS sequence"/>
</dbReference>
<dbReference type="Pfam" id="PF02518">
    <property type="entry name" value="HATPase_c"/>
    <property type="match status" value="1"/>
</dbReference>
<dbReference type="InterPro" id="IPR027417">
    <property type="entry name" value="P-loop_NTPase"/>
</dbReference>
<dbReference type="InterPro" id="IPR011009">
    <property type="entry name" value="Kinase-like_dom_sf"/>
</dbReference>
<dbReference type="Gene3D" id="3.30.565.10">
    <property type="entry name" value="Histidine kinase-like ATPase, C-terminal domain"/>
    <property type="match status" value="1"/>
</dbReference>
<dbReference type="InterPro" id="IPR004358">
    <property type="entry name" value="Sig_transdc_His_kin-like_C"/>
</dbReference>
<dbReference type="InterPro" id="IPR029016">
    <property type="entry name" value="GAF-like_dom_sf"/>
</dbReference>
<feature type="domain" description="Histidine kinase" evidence="6">
    <location>
        <begin position="1513"/>
        <end position="1727"/>
    </location>
</feature>
<dbReference type="CDD" id="cd00082">
    <property type="entry name" value="HisKA"/>
    <property type="match status" value="1"/>
</dbReference>
<feature type="domain" description="Protein kinase" evidence="5">
    <location>
        <begin position="1"/>
        <end position="293"/>
    </location>
</feature>
<dbReference type="InterPro" id="IPR053159">
    <property type="entry name" value="Hybrid_Histidine_Kinase"/>
</dbReference>
<dbReference type="Gene3D" id="3.40.50.300">
    <property type="entry name" value="P-loop containing nucleotide triphosphate hydrolases"/>
    <property type="match status" value="1"/>
</dbReference>
<evidence type="ECO:0000256" key="1">
    <source>
        <dbReference type="ARBA" id="ARBA00000085"/>
    </source>
</evidence>
<evidence type="ECO:0000313" key="8">
    <source>
        <dbReference type="Proteomes" id="UP000057910"/>
    </source>
</evidence>
<reference evidence="7 8" key="1">
    <citation type="submission" date="2015-11" db="EMBL/GenBank/DDBJ databases">
        <title>Expanding the genomic diversity of Burkholderia species for the development of highly accurate diagnostics.</title>
        <authorList>
            <person name="Sahl J."/>
            <person name="Keim P."/>
            <person name="Wagner D."/>
        </authorList>
    </citation>
    <scope>NUCLEOTIDE SEQUENCE [LARGE SCALE GENOMIC DNA]</scope>
    <source>
        <strain evidence="7 8">MSMB1585WGS</strain>
    </source>
</reference>
<dbReference type="PROSITE" id="PS50011">
    <property type="entry name" value="PROTEIN_KINASE_DOM"/>
    <property type="match status" value="1"/>
</dbReference>
<dbReference type="PRINTS" id="PR00344">
    <property type="entry name" value="BCTRLSENSOR"/>
</dbReference>
<evidence type="ECO:0000259" key="5">
    <source>
        <dbReference type="PROSITE" id="PS50011"/>
    </source>
</evidence>
<feature type="compositionally biased region" description="Basic and acidic residues" evidence="4">
    <location>
        <begin position="1"/>
        <end position="10"/>
    </location>
</feature>
<dbReference type="SMART" id="SM00220">
    <property type="entry name" value="S_TKc"/>
    <property type="match status" value="1"/>
</dbReference>
<comment type="catalytic activity">
    <reaction evidence="1">
        <text>ATP + protein L-histidine = ADP + protein N-phospho-L-histidine.</text>
        <dbReference type="EC" id="2.7.13.3"/>
    </reaction>
</comment>
<comment type="caution">
    <text evidence="7">The sequence shown here is derived from an EMBL/GenBank/DDBJ whole genome shotgun (WGS) entry which is preliminary data.</text>
</comment>
<dbReference type="InterPro" id="IPR036097">
    <property type="entry name" value="HisK_dim/P_sf"/>
</dbReference>
<dbReference type="SMART" id="SM00388">
    <property type="entry name" value="HisKA"/>
    <property type="match status" value="1"/>
</dbReference>
<organism evidence="7 8">
    <name type="scientific">Burkholderia ubonensis</name>
    <dbReference type="NCBI Taxonomy" id="101571"/>
    <lineage>
        <taxon>Bacteria</taxon>
        <taxon>Pseudomonadati</taxon>
        <taxon>Pseudomonadota</taxon>
        <taxon>Betaproteobacteria</taxon>
        <taxon>Burkholderiales</taxon>
        <taxon>Burkholderiaceae</taxon>
        <taxon>Burkholderia</taxon>
        <taxon>Burkholderia cepacia complex</taxon>
    </lineage>
</organism>
<dbReference type="Gene3D" id="3.30.450.40">
    <property type="match status" value="1"/>
</dbReference>
<gene>
    <name evidence="7" type="ORF">WJ68_09955</name>
</gene>
<dbReference type="SUPFAM" id="SSF47384">
    <property type="entry name" value="Homodimeric domain of signal transducing histidine kinase"/>
    <property type="match status" value="1"/>
</dbReference>
<dbReference type="InterPro" id="IPR003594">
    <property type="entry name" value="HATPase_dom"/>
</dbReference>
<dbReference type="Pfam" id="PF13191">
    <property type="entry name" value="AAA_16"/>
    <property type="match status" value="1"/>
</dbReference>
<proteinExistence type="predicted"/>
<dbReference type="InterPro" id="IPR036890">
    <property type="entry name" value="HATPase_C_sf"/>
</dbReference>
<evidence type="ECO:0000259" key="6">
    <source>
        <dbReference type="PROSITE" id="PS50109"/>
    </source>
</evidence>
<name>A0ABD4E2D9_9BURK</name>
<dbReference type="SUPFAM" id="SSF55874">
    <property type="entry name" value="ATPase domain of HSP90 chaperone/DNA topoisomerase II/histidine kinase"/>
    <property type="match status" value="1"/>
</dbReference>
<dbReference type="PANTHER" id="PTHR43642">
    <property type="entry name" value="HYBRID SIGNAL TRANSDUCTION HISTIDINE KINASE G"/>
    <property type="match status" value="1"/>
</dbReference>
<dbReference type="Pfam" id="PF00069">
    <property type="entry name" value="Pkinase"/>
    <property type="match status" value="1"/>
</dbReference>
<dbReference type="Gene3D" id="1.10.287.130">
    <property type="match status" value="1"/>
</dbReference>
<dbReference type="Pfam" id="PF00512">
    <property type="entry name" value="HisKA"/>
    <property type="match status" value="1"/>
</dbReference>